<feature type="non-terminal residue" evidence="4">
    <location>
        <position position="40"/>
    </location>
</feature>
<reference evidence="4" key="1">
    <citation type="submission" date="2018-05" db="EMBL/GenBank/DDBJ databases">
        <authorList>
            <person name="Lanie J.A."/>
            <person name="Ng W.-L."/>
            <person name="Kazmierczak K.M."/>
            <person name="Andrzejewski T.M."/>
            <person name="Davidsen T.M."/>
            <person name="Wayne K.J."/>
            <person name="Tettelin H."/>
            <person name="Glass J.I."/>
            <person name="Rusch D."/>
            <person name="Podicherti R."/>
            <person name="Tsui H.-C.T."/>
            <person name="Winkler M.E."/>
        </authorList>
    </citation>
    <scope>NUCLEOTIDE SEQUENCE</scope>
</reference>
<dbReference type="HAMAP" id="MF_00358">
    <property type="entry name" value="Ribosomal_bS21"/>
    <property type="match status" value="1"/>
</dbReference>
<dbReference type="GO" id="GO:0003735">
    <property type="term" value="F:structural constituent of ribosome"/>
    <property type="evidence" value="ECO:0007669"/>
    <property type="project" value="InterPro"/>
</dbReference>
<evidence type="ECO:0000313" key="4">
    <source>
        <dbReference type="EMBL" id="SVD00013.1"/>
    </source>
</evidence>
<evidence type="ECO:0000256" key="2">
    <source>
        <dbReference type="ARBA" id="ARBA00022980"/>
    </source>
</evidence>
<dbReference type="GO" id="GO:1990904">
    <property type="term" value="C:ribonucleoprotein complex"/>
    <property type="evidence" value="ECO:0007669"/>
    <property type="project" value="UniProtKB-KW"/>
</dbReference>
<organism evidence="4">
    <name type="scientific">marine metagenome</name>
    <dbReference type="NCBI Taxonomy" id="408172"/>
    <lineage>
        <taxon>unclassified sequences</taxon>
        <taxon>metagenomes</taxon>
        <taxon>ecological metagenomes</taxon>
    </lineage>
</organism>
<evidence type="ECO:0000256" key="3">
    <source>
        <dbReference type="ARBA" id="ARBA00023274"/>
    </source>
</evidence>
<comment type="similarity">
    <text evidence="1">Belongs to the bacterial ribosomal protein bS21 family.</text>
</comment>
<gene>
    <name evidence="4" type="ORF">METZ01_LOCUS352867</name>
</gene>
<dbReference type="Gene3D" id="1.20.5.1150">
    <property type="entry name" value="Ribosomal protein S8"/>
    <property type="match status" value="1"/>
</dbReference>
<dbReference type="InterPro" id="IPR001911">
    <property type="entry name" value="Ribosomal_bS21"/>
</dbReference>
<dbReference type="Pfam" id="PF01165">
    <property type="entry name" value="Ribosomal_S21"/>
    <property type="match status" value="1"/>
</dbReference>
<dbReference type="AlphaFoldDB" id="A0A382RQP1"/>
<dbReference type="NCBIfam" id="TIGR00030">
    <property type="entry name" value="S21p"/>
    <property type="match status" value="1"/>
</dbReference>
<keyword evidence="2" id="KW-0689">Ribosomal protein</keyword>
<evidence type="ECO:0008006" key="5">
    <source>
        <dbReference type="Google" id="ProtNLM"/>
    </source>
</evidence>
<keyword evidence="3" id="KW-0687">Ribonucleoprotein</keyword>
<dbReference type="GO" id="GO:0006412">
    <property type="term" value="P:translation"/>
    <property type="evidence" value="ECO:0007669"/>
    <property type="project" value="InterPro"/>
</dbReference>
<dbReference type="GO" id="GO:0005840">
    <property type="term" value="C:ribosome"/>
    <property type="evidence" value="ECO:0007669"/>
    <property type="project" value="UniProtKB-KW"/>
</dbReference>
<sequence length="40" mass="4860">MTHVKLRDGESIDGMLKRFQSMVQRSGIMRELRDRQYFRS</sequence>
<evidence type="ECO:0000256" key="1">
    <source>
        <dbReference type="ARBA" id="ARBA00006640"/>
    </source>
</evidence>
<proteinExistence type="inferred from homology"/>
<protein>
    <recommendedName>
        <fullName evidence="5">30S ribosomal protein S21</fullName>
    </recommendedName>
</protein>
<accession>A0A382RQP1</accession>
<name>A0A382RQP1_9ZZZZ</name>
<dbReference type="EMBL" id="UINC01123504">
    <property type="protein sequence ID" value="SVD00013.1"/>
    <property type="molecule type" value="Genomic_DNA"/>
</dbReference>
<dbReference type="InterPro" id="IPR038380">
    <property type="entry name" value="Ribosomal_bS21_sf"/>
</dbReference>